<evidence type="ECO:0000313" key="4">
    <source>
        <dbReference type="Proteomes" id="UP000199352"/>
    </source>
</evidence>
<organism evidence="3 4">
    <name type="scientific">Lentzea xinjiangensis</name>
    <dbReference type="NCBI Taxonomy" id="402600"/>
    <lineage>
        <taxon>Bacteria</taxon>
        <taxon>Bacillati</taxon>
        <taxon>Actinomycetota</taxon>
        <taxon>Actinomycetes</taxon>
        <taxon>Pseudonocardiales</taxon>
        <taxon>Pseudonocardiaceae</taxon>
        <taxon>Lentzea</taxon>
    </lineage>
</organism>
<reference evidence="4" key="1">
    <citation type="submission" date="2016-10" db="EMBL/GenBank/DDBJ databases">
        <authorList>
            <person name="Varghese N."/>
            <person name="Submissions S."/>
        </authorList>
    </citation>
    <scope>NUCLEOTIDE SEQUENCE [LARGE SCALE GENOMIC DNA]</scope>
    <source>
        <strain evidence="4">CGMCC 4.3525</strain>
    </source>
</reference>
<gene>
    <name evidence="3" type="ORF">SAMN05216188_11576</name>
</gene>
<dbReference type="RefSeq" id="WP_143116273.1">
    <property type="nucleotide sequence ID" value="NZ_FOFR01000015.1"/>
</dbReference>
<feature type="region of interest" description="Disordered" evidence="1">
    <location>
        <begin position="79"/>
        <end position="101"/>
    </location>
</feature>
<name>A0A1H9RVZ3_9PSEU</name>
<evidence type="ECO:0000256" key="2">
    <source>
        <dbReference type="SAM" id="Phobius"/>
    </source>
</evidence>
<evidence type="ECO:0000256" key="1">
    <source>
        <dbReference type="SAM" id="MobiDB-lite"/>
    </source>
</evidence>
<keyword evidence="2" id="KW-0472">Membrane</keyword>
<keyword evidence="4" id="KW-1185">Reference proteome</keyword>
<feature type="transmembrane region" description="Helical" evidence="2">
    <location>
        <begin position="35"/>
        <end position="54"/>
    </location>
</feature>
<keyword evidence="2" id="KW-1133">Transmembrane helix</keyword>
<proteinExistence type="predicted"/>
<sequence length="101" mass="11370">MSTEIKARLGVLRPLATVFLTVAVTHLTLAAHDRVLWPVVFAVLATMAGLYLEYRIHRDPPHRADQPGLWLHIPLPRTAAPAAQSAPWDGKSYRPTQQNRW</sequence>
<dbReference type="Proteomes" id="UP000199352">
    <property type="component" value="Unassembled WGS sequence"/>
</dbReference>
<feature type="transmembrane region" description="Helical" evidence="2">
    <location>
        <begin position="12"/>
        <end position="29"/>
    </location>
</feature>
<accession>A0A1H9RVZ3</accession>
<dbReference type="AlphaFoldDB" id="A0A1H9RVZ3"/>
<dbReference type="EMBL" id="FOFR01000015">
    <property type="protein sequence ID" value="SER76595.1"/>
    <property type="molecule type" value="Genomic_DNA"/>
</dbReference>
<evidence type="ECO:0000313" key="3">
    <source>
        <dbReference type="EMBL" id="SER76595.1"/>
    </source>
</evidence>
<protein>
    <submittedName>
        <fullName evidence="3">Uncharacterized protein</fullName>
    </submittedName>
</protein>
<keyword evidence="2" id="KW-0812">Transmembrane</keyword>